<gene>
    <name evidence="2" type="ORF">JXQ802_LOCUS4898</name>
</gene>
<sequence length="852" mass="100520">MPIVTLYEICLRDLFKNSYLNPNSLNQLPISCLRDILPYLSPYQLERLDFIYYKRHIRTNDVWRRHFELIWSLSRDDKDSYESLLDIPYKRLYFEYLFHDTQILQLGIYTHISQINISKSIINLSFIEQIKYNLTRDSIIYCSKRRLSDDNQNLIVIWNHQWNKYIKRFILTPNVWNLAKIDPLLIECFTENVTDIVLSGYPTESDYHGMKFILDILTRGHITNIVLKFPSYCLMNILSPLLIYPRSYSLSYLSTINKNDFKKSNIFTQNFILPHHQRQLCLQVEIHSNEENNNYNLHQILSNNHHIIEQDDNNSIDTTHAVISESIHSSHDSLDLLSTSPNTTIHIHSSTLRIRNNFPQSVFQQYQLPDNHTSTYIPIIESSHLVSLSDHNRSTIEPHERLLPYLNRSRNFQQYSIRQSIVTPIRHLSTSEQSVPTIEPLTNLITEPVSSSDSNLFRQRTTTIVHPSSNLTIKKKEIEINKEKFLLLHLTPQYQTNSLTNLSIYYVSSFETIEMIAIALLGMNQIHHLTLVNFTIYSSQLETSLITLCTRSQLQSLHLTSISLVHGAIGFLLHLFQNKINHKNININLKRLRLDTIKIFSLLIDNIHLSDVEQAEFIQNSSLEQFIWRERHMQYIHIRLLYKLSSNIMSKLHRLELSSILECSIFDQYIWCQTLLHRISDVRLRNFRIRPINLTQFFLSLNIQCILTVFHFERVGLTWNNDQQSIIIHDAFTSLILHAKHLIEFSLAYNNLNNNFIHWLCQMLLWYDKNIDINNTSWWSIGILNLTFNLITSESMRRLIDTLKEYKNRWRIGHSPIRRIDILGNALEMREIPNLKKQFNALGCDLISYIMS</sequence>
<comment type="caution">
    <text evidence="2">The sequence shown here is derived from an EMBL/GenBank/DDBJ whole genome shotgun (WGS) entry which is preliminary data.</text>
</comment>
<proteinExistence type="predicted"/>
<evidence type="ECO:0000313" key="3">
    <source>
        <dbReference type="Proteomes" id="UP000663870"/>
    </source>
</evidence>
<keyword evidence="3" id="KW-1185">Reference proteome</keyword>
<dbReference type="PROSITE" id="PS50181">
    <property type="entry name" value="FBOX"/>
    <property type="match status" value="1"/>
</dbReference>
<evidence type="ECO:0000259" key="1">
    <source>
        <dbReference type="PROSITE" id="PS50181"/>
    </source>
</evidence>
<evidence type="ECO:0000313" key="2">
    <source>
        <dbReference type="EMBL" id="CAF0814836.1"/>
    </source>
</evidence>
<reference evidence="2" key="1">
    <citation type="submission" date="2021-02" db="EMBL/GenBank/DDBJ databases">
        <authorList>
            <person name="Nowell W R."/>
        </authorList>
    </citation>
    <scope>NUCLEOTIDE SEQUENCE</scope>
</reference>
<name>A0A813TJS4_9BILA</name>
<organism evidence="2 3">
    <name type="scientific">Rotaria sordida</name>
    <dbReference type="NCBI Taxonomy" id="392033"/>
    <lineage>
        <taxon>Eukaryota</taxon>
        <taxon>Metazoa</taxon>
        <taxon>Spiralia</taxon>
        <taxon>Gnathifera</taxon>
        <taxon>Rotifera</taxon>
        <taxon>Eurotatoria</taxon>
        <taxon>Bdelloidea</taxon>
        <taxon>Philodinida</taxon>
        <taxon>Philodinidae</taxon>
        <taxon>Rotaria</taxon>
    </lineage>
</organism>
<accession>A0A813TJS4</accession>
<dbReference type="AlphaFoldDB" id="A0A813TJS4"/>
<dbReference type="Proteomes" id="UP000663870">
    <property type="component" value="Unassembled WGS sequence"/>
</dbReference>
<dbReference type="InterPro" id="IPR001810">
    <property type="entry name" value="F-box_dom"/>
</dbReference>
<protein>
    <recommendedName>
        <fullName evidence="1">F-box domain-containing protein</fullName>
    </recommendedName>
</protein>
<dbReference type="EMBL" id="CAJNOL010000071">
    <property type="protein sequence ID" value="CAF0814836.1"/>
    <property type="molecule type" value="Genomic_DNA"/>
</dbReference>
<feature type="domain" description="F-box" evidence="1">
    <location>
        <begin position="22"/>
        <end position="66"/>
    </location>
</feature>